<evidence type="ECO:0000259" key="1">
    <source>
        <dbReference type="Pfam" id="PF12697"/>
    </source>
</evidence>
<feature type="domain" description="AB hydrolase-1" evidence="1">
    <location>
        <begin position="6"/>
        <end position="58"/>
    </location>
</feature>
<keyword evidence="3" id="KW-1185">Reference proteome</keyword>
<dbReference type="InterPro" id="IPR045889">
    <property type="entry name" value="MES/HNL"/>
</dbReference>
<dbReference type="PANTHER" id="PTHR10992:SF943">
    <property type="entry name" value="METHYLESTERASE 10"/>
    <property type="match status" value="1"/>
</dbReference>
<dbReference type="Proteomes" id="UP001140206">
    <property type="component" value="Chromosome 2"/>
</dbReference>
<dbReference type="Pfam" id="PF12697">
    <property type="entry name" value="Abhydrolase_6"/>
    <property type="match status" value="1"/>
</dbReference>
<dbReference type="GO" id="GO:0080031">
    <property type="term" value="F:methyl salicylate esterase activity"/>
    <property type="evidence" value="ECO:0007669"/>
    <property type="project" value="TreeGrafter"/>
</dbReference>
<dbReference type="EMBL" id="JAMFTS010000002">
    <property type="protein sequence ID" value="KAJ4793445.1"/>
    <property type="molecule type" value="Genomic_DNA"/>
</dbReference>
<dbReference type="InterPro" id="IPR029058">
    <property type="entry name" value="AB_hydrolase_fold"/>
</dbReference>
<dbReference type="SUPFAM" id="SSF53474">
    <property type="entry name" value="alpha/beta-Hydrolases"/>
    <property type="match status" value="1"/>
</dbReference>
<evidence type="ECO:0000313" key="2">
    <source>
        <dbReference type="EMBL" id="KAJ4793445.1"/>
    </source>
</evidence>
<dbReference type="GO" id="GO:0009694">
    <property type="term" value="P:jasmonic acid metabolic process"/>
    <property type="evidence" value="ECO:0007669"/>
    <property type="project" value="TreeGrafter"/>
</dbReference>
<dbReference type="AlphaFoldDB" id="A0AAV8FIW6"/>
<reference evidence="2" key="1">
    <citation type="submission" date="2022-08" db="EMBL/GenBank/DDBJ databases">
        <authorList>
            <person name="Marques A."/>
        </authorList>
    </citation>
    <scope>NUCLEOTIDE SEQUENCE</scope>
    <source>
        <strain evidence="2">RhyPub2mFocal</strain>
        <tissue evidence="2">Leaves</tissue>
    </source>
</reference>
<dbReference type="Gene3D" id="3.40.50.1820">
    <property type="entry name" value="alpha/beta hydrolase"/>
    <property type="match status" value="1"/>
</dbReference>
<dbReference type="InterPro" id="IPR000073">
    <property type="entry name" value="AB_hydrolase_1"/>
</dbReference>
<name>A0AAV8FIW6_9POAL</name>
<proteinExistence type="predicted"/>
<dbReference type="GO" id="GO:0080032">
    <property type="term" value="F:methyl jasmonate esterase activity"/>
    <property type="evidence" value="ECO:0007669"/>
    <property type="project" value="TreeGrafter"/>
</dbReference>
<evidence type="ECO:0000313" key="3">
    <source>
        <dbReference type="Proteomes" id="UP001140206"/>
    </source>
</evidence>
<dbReference type="GO" id="GO:0009696">
    <property type="term" value="P:salicylic acid metabolic process"/>
    <property type="evidence" value="ECO:0007669"/>
    <property type="project" value="TreeGrafter"/>
</dbReference>
<sequence length="70" mass="7987">MITNEKYGSVPRVYIVCQDDLLAPEQFQKWMIERSPGTELVEIAGADHMVMLSKPTELFGVLQEVAKKYN</sequence>
<accession>A0AAV8FIW6</accession>
<dbReference type="PANTHER" id="PTHR10992">
    <property type="entry name" value="METHYLESTERASE FAMILY MEMBER"/>
    <property type="match status" value="1"/>
</dbReference>
<organism evidence="2 3">
    <name type="scientific">Rhynchospora pubera</name>
    <dbReference type="NCBI Taxonomy" id="906938"/>
    <lineage>
        <taxon>Eukaryota</taxon>
        <taxon>Viridiplantae</taxon>
        <taxon>Streptophyta</taxon>
        <taxon>Embryophyta</taxon>
        <taxon>Tracheophyta</taxon>
        <taxon>Spermatophyta</taxon>
        <taxon>Magnoliopsida</taxon>
        <taxon>Liliopsida</taxon>
        <taxon>Poales</taxon>
        <taxon>Cyperaceae</taxon>
        <taxon>Cyperoideae</taxon>
        <taxon>Rhynchosporeae</taxon>
        <taxon>Rhynchospora</taxon>
    </lineage>
</organism>
<protein>
    <recommendedName>
        <fullName evidence="1">AB hydrolase-1 domain-containing protein</fullName>
    </recommendedName>
</protein>
<gene>
    <name evidence="2" type="ORF">LUZ62_044691</name>
</gene>
<dbReference type="GO" id="GO:0080030">
    <property type="term" value="F:methyl indole-3-acetate esterase activity"/>
    <property type="evidence" value="ECO:0007669"/>
    <property type="project" value="TreeGrafter"/>
</dbReference>
<comment type="caution">
    <text evidence="2">The sequence shown here is derived from an EMBL/GenBank/DDBJ whole genome shotgun (WGS) entry which is preliminary data.</text>
</comment>